<dbReference type="InterPro" id="IPR036565">
    <property type="entry name" value="Mur-like_cat_sf"/>
</dbReference>
<protein>
    <recommendedName>
        <fullName evidence="5">UDP-N-acetylmuramyl-tripeptide synthetase</fullName>
    </recommendedName>
</protein>
<dbReference type="GO" id="GO:0005524">
    <property type="term" value="F:ATP binding"/>
    <property type="evidence" value="ECO:0007669"/>
    <property type="project" value="InterPro"/>
</dbReference>
<proteinExistence type="predicted"/>
<dbReference type="SUPFAM" id="SSF53244">
    <property type="entry name" value="MurD-like peptide ligases, peptide-binding domain"/>
    <property type="match status" value="1"/>
</dbReference>
<dbReference type="InterPro" id="IPR013221">
    <property type="entry name" value="Mur_ligase_cen"/>
</dbReference>
<feature type="domain" description="Mur ligase C-terminal" evidence="1">
    <location>
        <begin position="236"/>
        <end position="378"/>
    </location>
</feature>
<comment type="caution">
    <text evidence="3">The sequence shown here is derived from an EMBL/GenBank/DDBJ whole genome shotgun (WGS) entry which is preliminary data.</text>
</comment>
<dbReference type="AlphaFoldDB" id="A0A1F7H1B8"/>
<evidence type="ECO:0000259" key="1">
    <source>
        <dbReference type="Pfam" id="PF02875"/>
    </source>
</evidence>
<dbReference type="EMBL" id="MFZO01000027">
    <property type="protein sequence ID" value="OGK24843.1"/>
    <property type="molecule type" value="Genomic_DNA"/>
</dbReference>
<dbReference type="SUPFAM" id="SSF53623">
    <property type="entry name" value="MurD-like peptide ligases, catalytic domain"/>
    <property type="match status" value="1"/>
</dbReference>
<evidence type="ECO:0000313" key="4">
    <source>
        <dbReference type="Proteomes" id="UP000177913"/>
    </source>
</evidence>
<reference evidence="3 4" key="1">
    <citation type="journal article" date="2016" name="Nat. Commun.">
        <title>Thousands of microbial genomes shed light on interconnected biogeochemical processes in an aquifer system.</title>
        <authorList>
            <person name="Anantharaman K."/>
            <person name="Brown C.T."/>
            <person name="Hug L.A."/>
            <person name="Sharon I."/>
            <person name="Castelle C.J."/>
            <person name="Probst A.J."/>
            <person name="Thomas B.C."/>
            <person name="Singh A."/>
            <person name="Wilkins M.J."/>
            <person name="Karaoz U."/>
            <person name="Brodie E.L."/>
            <person name="Williams K.H."/>
            <person name="Hubbard S.S."/>
            <person name="Banfield J.F."/>
        </authorList>
    </citation>
    <scope>NUCLEOTIDE SEQUENCE [LARGE SCALE GENOMIC DNA]</scope>
</reference>
<evidence type="ECO:0000313" key="3">
    <source>
        <dbReference type="EMBL" id="OGK24843.1"/>
    </source>
</evidence>
<dbReference type="InterPro" id="IPR004101">
    <property type="entry name" value="Mur_ligase_C"/>
</dbReference>
<dbReference type="Gene3D" id="3.90.190.20">
    <property type="entry name" value="Mur ligase, C-terminal domain"/>
    <property type="match status" value="1"/>
</dbReference>
<evidence type="ECO:0008006" key="5">
    <source>
        <dbReference type="Google" id="ProtNLM"/>
    </source>
</evidence>
<organism evidence="3 4">
    <name type="scientific">Candidatus Roizmanbacteria bacterium RIFCSPHIGHO2_02_FULL_38_11</name>
    <dbReference type="NCBI Taxonomy" id="1802039"/>
    <lineage>
        <taxon>Bacteria</taxon>
        <taxon>Candidatus Roizmaniibacteriota</taxon>
    </lineage>
</organism>
<evidence type="ECO:0000259" key="2">
    <source>
        <dbReference type="Pfam" id="PF08245"/>
    </source>
</evidence>
<dbReference type="PANTHER" id="PTHR23135:SF4">
    <property type="entry name" value="UDP-N-ACETYLMURAMOYL-L-ALANYL-D-GLUTAMATE--2,6-DIAMINOPIMELATE LIGASE MURE HOMOLOG, CHLOROPLASTIC"/>
    <property type="match status" value="1"/>
</dbReference>
<dbReference type="Gene3D" id="3.40.1190.10">
    <property type="entry name" value="Mur-like, catalytic domain"/>
    <property type="match status" value="1"/>
</dbReference>
<dbReference type="InterPro" id="IPR036615">
    <property type="entry name" value="Mur_ligase_C_dom_sf"/>
</dbReference>
<dbReference type="Proteomes" id="UP000177913">
    <property type="component" value="Unassembled WGS sequence"/>
</dbReference>
<dbReference type="Pfam" id="PF08245">
    <property type="entry name" value="Mur_ligase_M"/>
    <property type="match status" value="1"/>
</dbReference>
<accession>A0A1F7H1B8</accession>
<name>A0A1F7H1B8_9BACT</name>
<sequence>MLQKLKNFYHLFQAILANIYYGFPSHKLKIIGVTGTDGKTTTTHLIYHILKSAGKSVSMISSIYANIAGKTYDVGFHVTTPDVFPLHKFFRQSANSGDEYFVLETTSHALAQNRIALINYEAGVLTNVTHEHLDFHKKYEEYVKSKAILLNHSKIALLNADDKSFSLLKDILNKKFRTYALKNKATYRVDLNKKWGLNLTQFNNYNYLAAYSLCKILGISDKKITEALKTFKLPPGRLEVVTKKPITVIIDFAHTPNAFHEVLSEVKERLVKSNNRLIHVFGQAAKRDSSKRPFMGEESARYADIIILTEEDYRNEDPEKICREIAVGIKKKEFKYIHSNQLINWSNKCYTTIIDRKKAIEKAIEIAKPADVVILTGKSHEKSLCRGKIEYPWDEKKAALNALKIQNTKFEIRNNTK</sequence>
<feature type="domain" description="Mur ligase central" evidence="2">
    <location>
        <begin position="33"/>
        <end position="193"/>
    </location>
</feature>
<dbReference type="GO" id="GO:0016881">
    <property type="term" value="F:acid-amino acid ligase activity"/>
    <property type="evidence" value="ECO:0007669"/>
    <property type="project" value="InterPro"/>
</dbReference>
<dbReference type="PANTHER" id="PTHR23135">
    <property type="entry name" value="MUR LIGASE FAMILY MEMBER"/>
    <property type="match status" value="1"/>
</dbReference>
<gene>
    <name evidence="3" type="ORF">A3C25_03970</name>
</gene>
<dbReference type="Pfam" id="PF02875">
    <property type="entry name" value="Mur_ligase_C"/>
    <property type="match status" value="1"/>
</dbReference>